<reference evidence="2" key="2">
    <citation type="journal article" date="2021" name="Microbiome">
        <title>Successional dynamics and alternative stable states in a saline activated sludge microbial community over 9 years.</title>
        <authorList>
            <person name="Wang Y."/>
            <person name="Ye J."/>
            <person name="Ju F."/>
            <person name="Liu L."/>
            <person name="Boyd J.A."/>
            <person name="Deng Y."/>
            <person name="Parks D.H."/>
            <person name="Jiang X."/>
            <person name="Yin X."/>
            <person name="Woodcroft B.J."/>
            <person name="Tyson G.W."/>
            <person name="Hugenholtz P."/>
            <person name="Polz M.F."/>
            <person name="Zhang T."/>
        </authorList>
    </citation>
    <scope>NUCLEOTIDE SEQUENCE</scope>
    <source>
        <strain evidence="2">HKST-UBA15</strain>
    </source>
</reference>
<dbReference type="InterPro" id="IPR001650">
    <property type="entry name" value="Helicase_C-like"/>
</dbReference>
<sequence length="369" mass="42760">QVKGMYNGDKARKEVLVDYGFRLRAAMDNRPLKIEEFYERINQVVYVSATPREFELDLSKKSSRNTNSSKLPKNYSGYVEQLIRPTGLLDPVIELYPDLSSNIDKLKSAIKKRKYLDMEILNDNFVARNQIDDLLIRIQDTIKKGQRVLVTTLTKRMAEDLTTYLKDVNISVSYIHSDVDSLDRVEILKNLRLGKFDVLVGVNLLREGLDLPEVSLVAILDADKEGFLRTGPSLIQIIGRAARHQEGNVIMYSDKVTDSMHYAISETRRRREIQNKYNIDHGITPRSIQKEIRTQLVGKDKKEDISTKVQDQNFYKRAETFTILDKKQRTDLLEEIHTQMLVYADMMEFELATEMRDLYEKLTGKKLKS</sequence>
<dbReference type="InterPro" id="IPR027417">
    <property type="entry name" value="P-loop_NTPase"/>
</dbReference>
<proteinExistence type="predicted"/>
<dbReference type="GO" id="GO:0003677">
    <property type="term" value="F:DNA binding"/>
    <property type="evidence" value="ECO:0007669"/>
    <property type="project" value="InterPro"/>
</dbReference>
<dbReference type="GO" id="GO:0016887">
    <property type="term" value="F:ATP hydrolysis activity"/>
    <property type="evidence" value="ECO:0007669"/>
    <property type="project" value="InterPro"/>
</dbReference>
<feature type="domain" description="Helicase C-terminal" evidence="1">
    <location>
        <begin position="130"/>
        <end position="292"/>
    </location>
</feature>
<dbReference type="AlphaFoldDB" id="A0A955L1H7"/>
<comment type="caution">
    <text evidence="2">The sequence shown here is derived from an EMBL/GenBank/DDBJ whole genome shotgun (WGS) entry which is preliminary data.</text>
</comment>
<dbReference type="PROSITE" id="PS51194">
    <property type="entry name" value="HELICASE_CTER"/>
    <property type="match status" value="1"/>
</dbReference>
<dbReference type="GO" id="GO:0006289">
    <property type="term" value="P:nucleotide-excision repair"/>
    <property type="evidence" value="ECO:0007669"/>
    <property type="project" value="InterPro"/>
</dbReference>
<dbReference type="InterPro" id="IPR004807">
    <property type="entry name" value="UvrB"/>
</dbReference>
<dbReference type="SUPFAM" id="SSF52540">
    <property type="entry name" value="P-loop containing nucleoside triphosphate hydrolases"/>
    <property type="match status" value="2"/>
</dbReference>
<evidence type="ECO:0000259" key="1">
    <source>
        <dbReference type="PROSITE" id="PS51194"/>
    </source>
</evidence>
<evidence type="ECO:0000313" key="2">
    <source>
        <dbReference type="EMBL" id="MCA9380630.1"/>
    </source>
</evidence>
<dbReference type="PANTHER" id="PTHR24029:SF0">
    <property type="entry name" value="UVRABC SYSTEM PROTEIN B"/>
    <property type="match status" value="1"/>
</dbReference>
<dbReference type="InterPro" id="IPR036876">
    <property type="entry name" value="UVR_dom_sf"/>
</dbReference>
<gene>
    <name evidence="2" type="ORF">KC675_05635</name>
</gene>
<protein>
    <recommendedName>
        <fullName evidence="1">Helicase C-terminal domain-containing protein</fullName>
    </recommendedName>
</protein>
<name>A0A955L1H7_9BACT</name>
<dbReference type="InterPro" id="IPR024759">
    <property type="entry name" value="UvrB_YAD/RRR_dom"/>
</dbReference>
<dbReference type="Gene3D" id="3.40.50.300">
    <property type="entry name" value="P-loop containing nucleotide triphosphate hydrolases"/>
    <property type="match status" value="2"/>
</dbReference>
<dbReference type="Pfam" id="PF12344">
    <property type="entry name" value="UvrB"/>
    <property type="match status" value="1"/>
</dbReference>
<dbReference type="PANTHER" id="PTHR24029">
    <property type="entry name" value="UVRABC SYSTEM PROTEIN B"/>
    <property type="match status" value="1"/>
</dbReference>
<dbReference type="Proteomes" id="UP000745577">
    <property type="component" value="Unassembled WGS sequence"/>
</dbReference>
<dbReference type="GO" id="GO:0009380">
    <property type="term" value="C:excinuclease repair complex"/>
    <property type="evidence" value="ECO:0007669"/>
    <property type="project" value="InterPro"/>
</dbReference>
<dbReference type="GO" id="GO:0005524">
    <property type="term" value="F:ATP binding"/>
    <property type="evidence" value="ECO:0007669"/>
    <property type="project" value="InterPro"/>
</dbReference>
<dbReference type="SMART" id="SM00490">
    <property type="entry name" value="HELICc"/>
    <property type="match status" value="1"/>
</dbReference>
<dbReference type="SUPFAM" id="SSF46600">
    <property type="entry name" value="C-terminal UvrC-binding domain of UvrB"/>
    <property type="match status" value="1"/>
</dbReference>
<dbReference type="EMBL" id="JAGQLL010000109">
    <property type="protein sequence ID" value="MCA9380630.1"/>
    <property type="molecule type" value="Genomic_DNA"/>
</dbReference>
<dbReference type="Pfam" id="PF00271">
    <property type="entry name" value="Helicase_C"/>
    <property type="match status" value="1"/>
</dbReference>
<feature type="non-terminal residue" evidence="2">
    <location>
        <position position="1"/>
    </location>
</feature>
<evidence type="ECO:0000313" key="3">
    <source>
        <dbReference type="Proteomes" id="UP000745577"/>
    </source>
</evidence>
<reference evidence="2" key="1">
    <citation type="submission" date="2020-04" db="EMBL/GenBank/DDBJ databases">
        <authorList>
            <person name="Zhang T."/>
        </authorList>
    </citation>
    <scope>NUCLEOTIDE SEQUENCE</scope>
    <source>
        <strain evidence="2">HKST-UBA15</strain>
    </source>
</reference>
<accession>A0A955L1H7</accession>
<organism evidence="2 3">
    <name type="scientific">Candidatus Dojkabacteria bacterium</name>
    <dbReference type="NCBI Taxonomy" id="2099670"/>
    <lineage>
        <taxon>Bacteria</taxon>
        <taxon>Candidatus Dojkabacteria</taxon>
    </lineage>
</organism>